<keyword evidence="3" id="KW-1185">Reference proteome</keyword>
<evidence type="ECO:0000313" key="2">
    <source>
        <dbReference type="EMBL" id="GID70635.1"/>
    </source>
</evidence>
<feature type="transmembrane region" description="Helical" evidence="1">
    <location>
        <begin position="15"/>
        <end position="36"/>
    </location>
</feature>
<dbReference type="EMBL" id="BOMH01000078">
    <property type="protein sequence ID" value="GID70635.1"/>
    <property type="molecule type" value="Genomic_DNA"/>
</dbReference>
<reference evidence="2" key="1">
    <citation type="submission" date="2021-01" db="EMBL/GenBank/DDBJ databases">
        <title>Whole genome shotgun sequence of Actinoplanes cyaneus NBRC 14990.</title>
        <authorList>
            <person name="Komaki H."/>
            <person name="Tamura T."/>
        </authorList>
    </citation>
    <scope>NUCLEOTIDE SEQUENCE</scope>
    <source>
        <strain evidence="2">NBRC 14990</strain>
    </source>
</reference>
<keyword evidence="1" id="KW-0472">Membrane</keyword>
<evidence type="ECO:0000313" key="3">
    <source>
        <dbReference type="Proteomes" id="UP000619479"/>
    </source>
</evidence>
<dbReference type="Proteomes" id="UP000619479">
    <property type="component" value="Unassembled WGS sequence"/>
</dbReference>
<dbReference type="AlphaFoldDB" id="A0A919IR12"/>
<evidence type="ECO:0000256" key="1">
    <source>
        <dbReference type="SAM" id="Phobius"/>
    </source>
</evidence>
<gene>
    <name evidence="2" type="ORF">Acy02nite_85160</name>
</gene>
<sequence>MDGMLPRWRAVGSDALWAGAAALVVALVGVTTNIATSNPDRVRVTAAGTAIAVFIALEIFRARATLHREPAANPPLPIPADMTAVVVARPDDSGAGQLFTANWEPMLGDEVAFEVSGAIESVQVDVALLSDWLAAEENRLTSADMPDVVRNQDLRLVRKARARAEKLGPEMVKLACATHAARYTDAEIRTILDRSLSFRVNNLLARTGHPNLPHPQDLDEMAAFTLGYAKEDLIELGFDAGPAHGGHQAYVPRAILLDSPLLMGIGELLAPADSSPSTTLYVACQFAHDFNFVSDQRLLWTHFVLPQAFVRYPFEGLVIDVSLVRRFGLP</sequence>
<protein>
    <submittedName>
        <fullName evidence="2">Uncharacterized protein</fullName>
    </submittedName>
</protein>
<keyword evidence="1" id="KW-0812">Transmembrane</keyword>
<organism evidence="2 3">
    <name type="scientific">Actinoplanes cyaneus</name>
    <dbReference type="NCBI Taxonomy" id="52696"/>
    <lineage>
        <taxon>Bacteria</taxon>
        <taxon>Bacillati</taxon>
        <taxon>Actinomycetota</taxon>
        <taxon>Actinomycetes</taxon>
        <taxon>Micromonosporales</taxon>
        <taxon>Micromonosporaceae</taxon>
        <taxon>Actinoplanes</taxon>
    </lineage>
</organism>
<name>A0A919IR12_9ACTN</name>
<accession>A0A919IR12</accession>
<comment type="caution">
    <text evidence="2">The sequence shown here is derived from an EMBL/GenBank/DDBJ whole genome shotgun (WGS) entry which is preliminary data.</text>
</comment>
<feature type="transmembrane region" description="Helical" evidence="1">
    <location>
        <begin position="42"/>
        <end position="60"/>
    </location>
</feature>
<keyword evidence="1" id="KW-1133">Transmembrane helix</keyword>
<proteinExistence type="predicted"/>